<keyword evidence="2" id="KW-0969">Cilium</keyword>
<dbReference type="InterPro" id="IPR005186">
    <property type="entry name" value="FlaG"/>
</dbReference>
<dbReference type="SUPFAM" id="SSF160214">
    <property type="entry name" value="FlaG-like"/>
    <property type="match status" value="1"/>
</dbReference>
<accession>A0A075RHF5</accession>
<dbReference type="EMBL" id="CP007806">
    <property type="protein sequence ID" value="AIG28635.1"/>
    <property type="molecule type" value="Genomic_DNA"/>
</dbReference>
<dbReference type="Gene3D" id="3.30.160.170">
    <property type="entry name" value="FlaG-like"/>
    <property type="match status" value="1"/>
</dbReference>
<keyword evidence="2" id="KW-0282">Flagellum</keyword>
<organism evidence="2 3">
    <name type="scientific">Brevibacillus laterosporus LMG 15441</name>
    <dbReference type="NCBI Taxonomy" id="1042163"/>
    <lineage>
        <taxon>Bacteria</taxon>
        <taxon>Bacillati</taxon>
        <taxon>Bacillota</taxon>
        <taxon>Bacilli</taxon>
        <taxon>Bacillales</taxon>
        <taxon>Paenibacillaceae</taxon>
        <taxon>Brevibacillus</taxon>
    </lineage>
</organism>
<dbReference type="RefSeq" id="WP_003334318.1">
    <property type="nucleotide sequence ID" value="NZ_CP007806.1"/>
</dbReference>
<dbReference type="InterPro" id="IPR035924">
    <property type="entry name" value="FlaG-like_sf"/>
</dbReference>
<proteinExistence type="predicted"/>
<dbReference type="Pfam" id="PF03646">
    <property type="entry name" value="FlaG"/>
    <property type="match status" value="1"/>
</dbReference>
<reference evidence="2 3" key="1">
    <citation type="journal article" date="2011" name="J. Bacteriol.">
        <title>Genome sequence of Brevibacillus laterosporus LMG 15441, a pathogen of invertebrates.</title>
        <authorList>
            <person name="Djukic M."/>
            <person name="Poehlein A."/>
            <person name="Thurmer A."/>
            <person name="Daniel R."/>
        </authorList>
    </citation>
    <scope>NUCLEOTIDE SEQUENCE [LARGE SCALE GENOMIC DNA]</scope>
    <source>
        <strain evidence="2 3">LMG 15441</strain>
    </source>
</reference>
<sequence>MEIRQNGNAGSNPQELTKPPLDATIKPKPSTEKDVVQAIEHKDAFQKELQKEISALNKFMQAKETHLKFNLHEKLGEYYVQVIDNQTDEVVREIPSKKMMDTVAQMYELIGIMVDRKI</sequence>
<dbReference type="PANTHER" id="PTHR37166">
    <property type="entry name" value="PROTEIN FLAG"/>
    <property type="match status" value="1"/>
</dbReference>
<name>A0A075RHF5_BRELA</name>
<evidence type="ECO:0000313" key="3">
    <source>
        <dbReference type="Proteomes" id="UP000005850"/>
    </source>
</evidence>
<keyword evidence="3" id="KW-1185">Reference proteome</keyword>
<protein>
    <submittedName>
        <fullName evidence="2">Flagellar protein FlaG</fullName>
    </submittedName>
</protein>
<keyword evidence="2" id="KW-0966">Cell projection</keyword>
<gene>
    <name evidence="2" type="primary">flaG</name>
    <name evidence="2" type="ORF">BRLA_c043710</name>
</gene>
<evidence type="ECO:0000256" key="1">
    <source>
        <dbReference type="SAM" id="MobiDB-lite"/>
    </source>
</evidence>
<dbReference type="PANTHER" id="PTHR37166:SF1">
    <property type="entry name" value="PROTEIN FLAG"/>
    <property type="match status" value="1"/>
</dbReference>
<dbReference type="AlphaFoldDB" id="A0A075RHF5"/>
<dbReference type="HOGENOM" id="CLU_120910_3_2_9"/>
<dbReference type="eggNOG" id="COG1334">
    <property type="taxonomic scope" value="Bacteria"/>
</dbReference>
<dbReference type="STRING" id="1042163.BRLA_c043710"/>
<dbReference type="KEGG" id="blr:BRLA_c043710"/>
<dbReference type="NCBIfam" id="NF005834">
    <property type="entry name" value="PRK07738.1"/>
    <property type="match status" value="1"/>
</dbReference>
<dbReference type="Proteomes" id="UP000005850">
    <property type="component" value="Chromosome"/>
</dbReference>
<evidence type="ECO:0000313" key="2">
    <source>
        <dbReference type="EMBL" id="AIG28635.1"/>
    </source>
</evidence>
<feature type="region of interest" description="Disordered" evidence="1">
    <location>
        <begin position="1"/>
        <end position="28"/>
    </location>
</feature>
<feature type="compositionally biased region" description="Polar residues" evidence="1">
    <location>
        <begin position="1"/>
        <end position="15"/>
    </location>
</feature>